<dbReference type="Proteomes" id="UP000189911">
    <property type="component" value="Chromosome H"/>
</dbReference>
<dbReference type="GO" id="GO:0003723">
    <property type="term" value="F:RNA binding"/>
    <property type="evidence" value="ECO:0007669"/>
    <property type="project" value="UniProtKB-KW"/>
</dbReference>
<evidence type="ECO:0000256" key="14">
    <source>
        <dbReference type="SAM" id="MobiDB-lite"/>
    </source>
</evidence>
<feature type="compositionally biased region" description="Acidic residues" evidence="14">
    <location>
        <begin position="331"/>
        <end position="343"/>
    </location>
</feature>
<keyword evidence="9" id="KW-0175">Coiled coil</keyword>
<evidence type="ECO:0000256" key="11">
    <source>
        <dbReference type="ARBA" id="ARBA00023242"/>
    </source>
</evidence>
<accession>A0A1G4KKV9</accession>
<evidence type="ECO:0000256" key="10">
    <source>
        <dbReference type="ARBA" id="ARBA00023187"/>
    </source>
</evidence>
<dbReference type="Pfam" id="PF24826">
    <property type="entry name" value="SNU71_N"/>
    <property type="match status" value="1"/>
</dbReference>
<feature type="compositionally biased region" description="Basic and acidic residues" evidence="14">
    <location>
        <begin position="344"/>
        <end position="354"/>
    </location>
</feature>
<evidence type="ECO:0000313" key="16">
    <source>
        <dbReference type="EMBL" id="SCV05201.1"/>
    </source>
</evidence>
<evidence type="ECO:0000256" key="1">
    <source>
        <dbReference type="ARBA" id="ARBA00004123"/>
    </source>
</evidence>
<evidence type="ECO:0000259" key="15">
    <source>
        <dbReference type="SMART" id="SM00311"/>
    </source>
</evidence>
<evidence type="ECO:0000256" key="4">
    <source>
        <dbReference type="ARBA" id="ARBA00014280"/>
    </source>
</evidence>
<sequence>MDSMVYVCPSAYLSSQTTELWHSETFKPGFVPILRTDLLKFRDVLDKVVLTVNQERAAHAYQTSNQEEQNAVKEIANVERRNDGEKSSLDKFQDLKQFLPISVDQQLCTISIENFQGNLTQDQLAHFVKQLDELTTQSTRTPNALECWTVLKGLDTFTLFLRCAALEQLPILIEYWTLMFKQWSEDDTSIKPQLHYDENTDRYCKDHTTKSFELESTYITKDALHLSNQLQEFRDNAAVATDEIQSVDYKVDISTLSDLPRSSLEQLCKDIIHFRTRVVTIEKEKRAKAEYEENKRMGQHMMQVFDQIRRSKGNADSMDDEDGSELNGGGDEAEDEEDEEDDLIVEKRKEEQREKEEDMLYNELLGHYTSKVEVRFRSLQEQVAREKAYESNLEQERPLYLKELLHLAYSPYYDHHRSYKDEELRHDDEDRIMHGIAEAAEEQKPDIEQIPSTSEPSKFKLKIGKPQEEEGTLVQSDDDLANLIGKLRDSNVVQELVIEFLGESDDDLTQYIFDHLKEHRSRKALLGELRETFDDDADMIVERIWEKLETLG</sequence>
<proteinExistence type="inferred from homology"/>
<feature type="region of interest" description="Disordered" evidence="14">
    <location>
        <begin position="312"/>
        <end position="354"/>
    </location>
</feature>
<comment type="function">
    <text evidence="13">Component of the U1 snRNP particle, which recognizes and binds the 5'-splice site of pre-mRNA. Together with other non-snRNP factors, U1 snRNP forms the spliceosomal commitment complex, that targets pre-mRNA to the splicing pathway.</text>
</comment>
<gene>
    <name evidence="16" type="ORF">LANO_0H02278G</name>
</gene>
<keyword evidence="7" id="KW-0747">Spliceosome</keyword>
<keyword evidence="10" id="KW-0508">mRNA splicing</keyword>
<evidence type="ECO:0000256" key="9">
    <source>
        <dbReference type="ARBA" id="ARBA00023054"/>
    </source>
</evidence>
<dbReference type="GO" id="GO:0005737">
    <property type="term" value="C:cytoplasm"/>
    <property type="evidence" value="ECO:0007669"/>
    <property type="project" value="UniProtKB-SubCell"/>
</dbReference>
<organism evidence="16 17">
    <name type="scientific">Lachancea nothofagi CBS 11611</name>
    <dbReference type="NCBI Taxonomy" id="1266666"/>
    <lineage>
        <taxon>Eukaryota</taxon>
        <taxon>Fungi</taxon>
        <taxon>Dikarya</taxon>
        <taxon>Ascomycota</taxon>
        <taxon>Saccharomycotina</taxon>
        <taxon>Saccharomycetes</taxon>
        <taxon>Saccharomycetales</taxon>
        <taxon>Saccharomycetaceae</taxon>
        <taxon>Lachancea</taxon>
    </lineage>
</organism>
<evidence type="ECO:0000256" key="5">
    <source>
        <dbReference type="ARBA" id="ARBA00022490"/>
    </source>
</evidence>
<evidence type="ECO:0000256" key="6">
    <source>
        <dbReference type="ARBA" id="ARBA00022664"/>
    </source>
</evidence>
<dbReference type="EMBL" id="LT598447">
    <property type="protein sequence ID" value="SCV05201.1"/>
    <property type="molecule type" value="Genomic_DNA"/>
</dbReference>
<dbReference type="AlphaFoldDB" id="A0A1G4KKV9"/>
<keyword evidence="11" id="KW-0539">Nucleus</keyword>
<evidence type="ECO:0000256" key="12">
    <source>
        <dbReference type="ARBA" id="ARBA00023274"/>
    </source>
</evidence>
<evidence type="ECO:0000256" key="8">
    <source>
        <dbReference type="ARBA" id="ARBA00022884"/>
    </source>
</evidence>
<keyword evidence="8" id="KW-0694">RNA-binding</keyword>
<comment type="subcellular location">
    <subcellularLocation>
        <location evidence="2">Cytoplasm</location>
    </subcellularLocation>
    <subcellularLocation>
        <location evidence="1">Nucleus</location>
    </subcellularLocation>
</comment>
<protein>
    <recommendedName>
        <fullName evidence="4">U1 small nuclear ribonucleoprotein component SNU71</fullName>
    </recommendedName>
</protein>
<comment type="similarity">
    <text evidence="3">Belongs to the SNU71 family.</text>
</comment>
<evidence type="ECO:0000256" key="7">
    <source>
        <dbReference type="ARBA" id="ARBA00022728"/>
    </source>
</evidence>
<dbReference type="SMART" id="SM00311">
    <property type="entry name" value="PWI"/>
    <property type="match status" value="1"/>
</dbReference>
<evidence type="ECO:0000256" key="2">
    <source>
        <dbReference type="ARBA" id="ARBA00004496"/>
    </source>
</evidence>
<dbReference type="OrthoDB" id="6275295at2759"/>
<keyword evidence="5" id="KW-0963">Cytoplasm</keyword>
<dbReference type="GO" id="GO:0008380">
    <property type="term" value="P:RNA splicing"/>
    <property type="evidence" value="ECO:0007669"/>
    <property type="project" value="UniProtKB-KW"/>
</dbReference>
<feature type="domain" description="PWI" evidence="15">
    <location>
        <begin position="481"/>
        <end position="552"/>
    </location>
</feature>
<evidence type="ECO:0000313" key="17">
    <source>
        <dbReference type="Proteomes" id="UP000189911"/>
    </source>
</evidence>
<dbReference type="InterPro" id="IPR002483">
    <property type="entry name" value="PWI_dom"/>
</dbReference>
<dbReference type="Pfam" id="PF24825">
    <property type="entry name" value="SNU71_RBD"/>
    <property type="match status" value="1"/>
</dbReference>
<dbReference type="GO" id="GO:0006397">
    <property type="term" value="P:mRNA processing"/>
    <property type="evidence" value="ECO:0007669"/>
    <property type="project" value="UniProtKB-KW"/>
</dbReference>
<reference evidence="17" key="1">
    <citation type="submission" date="2016-03" db="EMBL/GenBank/DDBJ databases">
        <authorList>
            <person name="Devillers Hugo."/>
        </authorList>
    </citation>
    <scope>NUCLEOTIDE SEQUENCE [LARGE SCALE GENOMIC DNA]</scope>
</reference>
<dbReference type="InterPro" id="IPR057543">
    <property type="entry name" value="SNU71_N"/>
</dbReference>
<keyword evidence="12" id="KW-0687">Ribonucleoprotein</keyword>
<evidence type="ECO:0000256" key="3">
    <source>
        <dbReference type="ARBA" id="ARBA00005544"/>
    </source>
</evidence>
<dbReference type="InterPro" id="IPR057542">
    <property type="entry name" value="SNU71_RBD"/>
</dbReference>
<dbReference type="Gene3D" id="1.20.1390.10">
    <property type="entry name" value="PWI domain"/>
    <property type="match status" value="1"/>
</dbReference>
<evidence type="ECO:0000256" key="13">
    <source>
        <dbReference type="ARBA" id="ARBA00025004"/>
    </source>
</evidence>
<name>A0A1G4KKV9_9SACH</name>
<dbReference type="GO" id="GO:0005681">
    <property type="term" value="C:spliceosomal complex"/>
    <property type="evidence" value="ECO:0007669"/>
    <property type="project" value="UniProtKB-KW"/>
</dbReference>
<keyword evidence="17" id="KW-1185">Reference proteome</keyword>
<keyword evidence="6" id="KW-0507">mRNA processing</keyword>